<evidence type="ECO:0000256" key="4">
    <source>
        <dbReference type="SAM" id="MobiDB-lite"/>
    </source>
</evidence>
<dbReference type="InterPro" id="IPR021136">
    <property type="entry name" value="Flagellar_hook_control-like_C"/>
</dbReference>
<protein>
    <recommendedName>
        <fullName evidence="5">Flagellar hook-length control protein-like C-terminal domain-containing protein</fullName>
    </recommendedName>
</protein>
<comment type="function">
    <text evidence="1">Controls the length of the flagellar hook.</text>
</comment>
<dbReference type="GO" id="GO:0009424">
    <property type="term" value="C:bacterial-type flagellum hook"/>
    <property type="evidence" value="ECO:0007669"/>
    <property type="project" value="InterPro"/>
</dbReference>
<feature type="domain" description="Flagellar hook-length control protein-like C-terminal" evidence="5">
    <location>
        <begin position="295"/>
        <end position="373"/>
    </location>
</feature>
<name>A0A0A1YM82_9PSED</name>
<dbReference type="PRINTS" id="PR01007">
    <property type="entry name" value="FLGHOOKFLIK"/>
</dbReference>
<dbReference type="STRING" id="1395571.TMS3_0111960"/>
<sequence>MSVAPDVLLRSAPEIKPKTSAAKAPVKAAEPSRNEASSFAQVYAKERQANAAARSDAPAKSARESTSEAEQTKETEDDLPIAAAAEQSSLADSGKSLPSAPALEDPALDELLLMGMAGQSPLEAEIVDPVLDEASATQSLSSASLISSGPASMTEASFDPELDALNQLPGVRMALELGKKAQAVTAEQSSSGVMAQQAALNPAQGFSNAMAAMGAQQSSGDIAEGVDVPLIELTAEGLEALKESAADSRPENFVSKLSALSQAVAQSAAPAPRAGVIPGQPVPMQQAGWSEAVVDRVMWLSSQNLKSAEIQLDPAELGRMEVRISMSQEQAQVTFSSPHAGVREALEGQMHRLRELFTQQGMSLLDVNVSDQSLNRGGQGQDSGGGRNGGGNESLASADDELVHNPVELRNNPLSGGRGMVDYYA</sequence>
<evidence type="ECO:0000313" key="6">
    <source>
        <dbReference type="EMBL" id="KFX70201.1"/>
    </source>
</evidence>
<comment type="caution">
    <text evidence="6">The sequence shown here is derived from an EMBL/GenBank/DDBJ whole genome shotgun (WGS) entry which is preliminary data.</text>
</comment>
<feature type="compositionally biased region" description="Low complexity" evidence="4">
    <location>
        <begin position="49"/>
        <end position="60"/>
    </location>
</feature>
<feature type="region of interest" description="Disordered" evidence="4">
    <location>
        <begin position="1"/>
        <end position="102"/>
    </location>
</feature>
<dbReference type="InterPro" id="IPR052563">
    <property type="entry name" value="FliK"/>
</dbReference>
<feature type="compositionally biased region" description="Basic and acidic residues" evidence="4">
    <location>
        <begin position="61"/>
        <end position="74"/>
    </location>
</feature>
<dbReference type="OrthoDB" id="1792985at2"/>
<dbReference type="Pfam" id="PF02120">
    <property type="entry name" value="Flg_hook"/>
    <property type="match status" value="1"/>
</dbReference>
<evidence type="ECO:0000256" key="1">
    <source>
        <dbReference type="ARBA" id="ARBA00003944"/>
    </source>
</evidence>
<organism evidence="6 7">
    <name type="scientific">Pseudomonas taeanensis MS-3</name>
    <dbReference type="NCBI Taxonomy" id="1395571"/>
    <lineage>
        <taxon>Bacteria</taxon>
        <taxon>Pseudomonadati</taxon>
        <taxon>Pseudomonadota</taxon>
        <taxon>Gammaproteobacteria</taxon>
        <taxon>Pseudomonadales</taxon>
        <taxon>Pseudomonadaceae</taxon>
        <taxon>Pseudomonas</taxon>
    </lineage>
</organism>
<dbReference type="PANTHER" id="PTHR37533:SF2">
    <property type="entry name" value="FLAGELLAR HOOK-LENGTH CONTROL PROTEIN"/>
    <property type="match status" value="1"/>
</dbReference>
<dbReference type="Proteomes" id="UP000030063">
    <property type="component" value="Unassembled WGS sequence"/>
</dbReference>
<keyword evidence="3" id="KW-1005">Bacterial flagellum biogenesis</keyword>
<feature type="compositionally biased region" description="Gly residues" evidence="4">
    <location>
        <begin position="377"/>
        <end position="392"/>
    </location>
</feature>
<dbReference type="PANTHER" id="PTHR37533">
    <property type="entry name" value="FLAGELLAR HOOK-LENGTH CONTROL PROTEIN"/>
    <property type="match status" value="1"/>
</dbReference>
<gene>
    <name evidence="6" type="ORF">TMS3_0111960</name>
</gene>
<dbReference type="InterPro" id="IPR038610">
    <property type="entry name" value="FliK-like_C_sf"/>
</dbReference>
<keyword evidence="7" id="KW-1185">Reference proteome</keyword>
<evidence type="ECO:0000259" key="5">
    <source>
        <dbReference type="Pfam" id="PF02120"/>
    </source>
</evidence>
<dbReference type="AlphaFoldDB" id="A0A0A1YM82"/>
<dbReference type="CDD" id="cd17470">
    <property type="entry name" value="T3SS_Flik_C"/>
    <property type="match status" value="1"/>
</dbReference>
<feature type="region of interest" description="Disordered" evidence="4">
    <location>
        <begin position="372"/>
        <end position="425"/>
    </location>
</feature>
<dbReference type="EMBL" id="AWSQ01000002">
    <property type="protein sequence ID" value="KFX70201.1"/>
    <property type="molecule type" value="Genomic_DNA"/>
</dbReference>
<evidence type="ECO:0000256" key="3">
    <source>
        <dbReference type="ARBA" id="ARBA00022795"/>
    </source>
</evidence>
<dbReference type="RefSeq" id="WP_025165457.1">
    <property type="nucleotide sequence ID" value="NZ_AWSQ01000002.1"/>
</dbReference>
<reference evidence="6 7" key="1">
    <citation type="journal article" date="2014" name="Genome Announc.">
        <title>Draft Genome Sequence of Petroleum Oil-Degrading Marine Bacterium Pseudomonas taeanensis Strain MS-3, Isolated from a Crude Oil-Contaminated Seashore.</title>
        <authorList>
            <person name="Lee S.Y."/>
            <person name="Kim S.H."/>
            <person name="Lee D.G."/>
            <person name="Shin S."/>
            <person name="Yun S.H."/>
            <person name="Choi C.W."/>
            <person name="Chung Y.H."/>
            <person name="Choi J.S."/>
            <person name="Kahng H.Y."/>
            <person name="Kim S.I."/>
        </authorList>
    </citation>
    <scope>NUCLEOTIDE SEQUENCE [LARGE SCALE GENOMIC DNA]</scope>
    <source>
        <strain evidence="6 7">MS-3</strain>
    </source>
</reference>
<dbReference type="InterPro" id="IPR001635">
    <property type="entry name" value="Flag_hook_Flik"/>
</dbReference>
<proteinExistence type="inferred from homology"/>
<evidence type="ECO:0000256" key="2">
    <source>
        <dbReference type="ARBA" id="ARBA00009149"/>
    </source>
</evidence>
<dbReference type="GO" id="GO:0044780">
    <property type="term" value="P:bacterial-type flagellum assembly"/>
    <property type="evidence" value="ECO:0007669"/>
    <property type="project" value="InterPro"/>
</dbReference>
<dbReference type="Gene3D" id="3.30.750.140">
    <property type="match status" value="1"/>
</dbReference>
<comment type="similarity">
    <text evidence="2">Belongs to the FliK family.</text>
</comment>
<dbReference type="eggNOG" id="COG3144">
    <property type="taxonomic scope" value="Bacteria"/>
</dbReference>
<evidence type="ECO:0000313" key="7">
    <source>
        <dbReference type="Proteomes" id="UP000030063"/>
    </source>
</evidence>
<accession>A0A0A1YM82</accession>